<dbReference type="Gene3D" id="3.90.1150.10">
    <property type="entry name" value="Aspartate Aminotransferase, domain 1"/>
    <property type="match status" value="1"/>
</dbReference>
<evidence type="ECO:0000313" key="6">
    <source>
        <dbReference type="Proteomes" id="UP000636891"/>
    </source>
</evidence>
<name>A0ABR7CPB9_9BACT</name>
<feature type="domain" description="Aminotransferase class I/classII large" evidence="4">
    <location>
        <begin position="34"/>
        <end position="366"/>
    </location>
</feature>
<keyword evidence="3" id="KW-0663">Pyridoxal phosphate</keyword>
<dbReference type="EMBL" id="JACOOK010000006">
    <property type="protein sequence ID" value="MBC5617522.1"/>
    <property type="molecule type" value="Genomic_DNA"/>
</dbReference>
<organism evidence="5 6">
    <name type="scientific">Alistipes hominis</name>
    <dbReference type="NCBI Taxonomy" id="2763015"/>
    <lineage>
        <taxon>Bacteria</taxon>
        <taxon>Pseudomonadati</taxon>
        <taxon>Bacteroidota</taxon>
        <taxon>Bacteroidia</taxon>
        <taxon>Bacteroidales</taxon>
        <taxon>Rikenellaceae</taxon>
        <taxon>Alistipes</taxon>
    </lineage>
</organism>
<comment type="caution">
    <text evidence="5">The sequence shown here is derived from an EMBL/GenBank/DDBJ whole genome shotgun (WGS) entry which is preliminary data.</text>
</comment>
<evidence type="ECO:0000256" key="1">
    <source>
        <dbReference type="ARBA" id="ARBA00001933"/>
    </source>
</evidence>
<dbReference type="Pfam" id="PF00155">
    <property type="entry name" value="Aminotran_1_2"/>
    <property type="match status" value="1"/>
</dbReference>
<gene>
    <name evidence="5" type="ORF">H8S08_10910</name>
</gene>
<evidence type="ECO:0000313" key="5">
    <source>
        <dbReference type="EMBL" id="MBC5617522.1"/>
    </source>
</evidence>
<protein>
    <submittedName>
        <fullName evidence="5">8-amino-7-oxononanoate synthase</fullName>
    </submittedName>
</protein>
<dbReference type="InterPro" id="IPR015424">
    <property type="entry name" value="PyrdxlP-dep_Trfase"/>
</dbReference>
<dbReference type="InterPro" id="IPR004839">
    <property type="entry name" value="Aminotransferase_I/II_large"/>
</dbReference>
<evidence type="ECO:0000259" key="4">
    <source>
        <dbReference type="Pfam" id="PF00155"/>
    </source>
</evidence>
<evidence type="ECO:0000256" key="2">
    <source>
        <dbReference type="ARBA" id="ARBA00022679"/>
    </source>
</evidence>
<sequence length="373" mass="41507">MMRETLRRLAAEDNLRTLPEIGIDGKYVVYEGRKYLNLSSNDYLGLSCSGLHREFMRRMTDGGDFLLSNPSSRLITGNSPDYGRLEMALSELFGGRAVLVVGCGYMVNSGVLPAVTGKGDLVLADKLVHASLIDGLRLCEADWKRFNHNDTGHLERLLAAHRRSYRNVWIVTESIFSMDGDRAPLKELAALKRRYDAKLYVDEAHGFGACGPQGCGVAAEMGVGDDCDVRIATLGKALASQGAFVVTDGLTRDFLINRLRTLIFSTALPPISLRWSEYLVRRLPEMEDRRARLREFSRLITGDAYRSHIVPLPAGENGRAIEMSRRFREAGYWVMPVRYPTVPKGKARVRVSLSAALTADEIRKFTEICASIG</sequence>
<dbReference type="PANTHER" id="PTHR13693:SF100">
    <property type="entry name" value="8-AMINO-7-OXONONANOATE SYNTHASE"/>
    <property type="match status" value="1"/>
</dbReference>
<dbReference type="InterPro" id="IPR015421">
    <property type="entry name" value="PyrdxlP-dep_Trfase_major"/>
</dbReference>
<evidence type="ECO:0000256" key="3">
    <source>
        <dbReference type="ARBA" id="ARBA00022898"/>
    </source>
</evidence>
<accession>A0ABR7CPB9</accession>
<dbReference type="InterPro" id="IPR050087">
    <property type="entry name" value="AON_synthase_class-II"/>
</dbReference>
<comment type="cofactor">
    <cofactor evidence="1">
        <name>pyridoxal 5'-phosphate</name>
        <dbReference type="ChEBI" id="CHEBI:597326"/>
    </cofactor>
</comment>
<dbReference type="Proteomes" id="UP000636891">
    <property type="component" value="Unassembled WGS sequence"/>
</dbReference>
<dbReference type="RefSeq" id="WP_101570669.1">
    <property type="nucleotide sequence ID" value="NZ_JACOOK010000006.1"/>
</dbReference>
<dbReference type="Gene3D" id="3.40.640.10">
    <property type="entry name" value="Type I PLP-dependent aspartate aminotransferase-like (Major domain)"/>
    <property type="match status" value="1"/>
</dbReference>
<reference evidence="5 6" key="1">
    <citation type="submission" date="2020-08" db="EMBL/GenBank/DDBJ databases">
        <title>Genome public.</title>
        <authorList>
            <person name="Liu C."/>
            <person name="Sun Q."/>
        </authorList>
    </citation>
    <scope>NUCLEOTIDE SEQUENCE [LARGE SCALE GENOMIC DNA]</scope>
    <source>
        <strain evidence="5 6">New-7</strain>
    </source>
</reference>
<keyword evidence="6" id="KW-1185">Reference proteome</keyword>
<proteinExistence type="predicted"/>
<dbReference type="PANTHER" id="PTHR13693">
    <property type="entry name" value="CLASS II AMINOTRANSFERASE/8-AMINO-7-OXONONANOATE SYNTHASE"/>
    <property type="match status" value="1"/>
</dbReference>
<dbReference type="SUPFAM" id="SSF53383">
    <property type="entry name" value="PLP-dependent transferases"/>
    <property type="match status" value="1"/>
</dbReference>
<keyword evidence="2" id="KW-0808">Transferase</keyword>
<dbReference type="InterPro" id="IPR015422">
    <property type="entry name" value="PyrdxlP-dep_Trfase_small"/>
</dbReference>